<dbReference type="InterPro" id="IPR036188">
    <property type="entry name" value="FAD/NAD-bd_sf"/>
</dbReference>
<feature type="domain" description="Glucose-methanol-choline oxidoreductase N-terminal" evidence="5">
    <location>
        <begin position="83"/>
        <end position="293"/>
    </location>
</feature>
<evidence type="ECO:0000259" key="5">
    <source>
        <dbReference type="Pfam" id="PF00732"/>
    </source>
</evidence>
<reference evidence="7 8" key="1">
    <citation type="submission" date="2019-11" db="EMBL/GenBank/DDBJ databases">
        <authorList>
            <person name="Holert J."/>
        </authorList>
    </citation>
    <scope>NUCLEOTIDE SEQUENCE [LARGE SCALE GENOMIC DNA]</scope>
    <source>
        <strain evidence="7">BC5_2</strain>
    </source>
</reference>
<dbReference type="Pfam" id="PF05199">
    <property type="entry name" value="GMC_oxred_C"/>
    <property type="match status" value="1"/>
</dbReference>
<dbReference type="Gene3D" id="3.50.50.60">
    <property type="entry name" value="FAD/NAD(P)-binding domain"/>
    <property type="match status" value="2"/>
</dbReference>
<accession>A0A5S9QTE8</accession>
<sequence length="527" mass="57141">MTLPTITGIKDIYAENPDWLVTDANTLTPGTKIDADILIIGSGAGGGISAGILSQAGFKVVILEEGPLKTVTDFRMQENQAYHDLYQEAGARMTKDQTISLLQGRCVGGTTVINWTSAFRTPQKTLEYWASEFGVKGLDEAALAPWFEKIEEQLGISPWLLANANNNALKLGCHKLGIEAEPIPRNVKGCWNLGYCGMGCPTNAKQSMLITTIPDALNHGAQLIFNARAETLTRDGDKATGAKVHATTASNAFTINARHTIVAAGAINGPGLLLRSQLPDPHTRIGKRTFIHPTPFSFAQFDETIAPYYGAPQSIYTDHFIWKQGVSGPMGYKLEVPPLHPGFTAALLCGDGLAHYEAMSQLPHLQSVLALLRDGFHPQSQGGNIELSDQGTPLLDYPITDYIWDGIKRAHRSMAEIQFAAGAKRVKLAHAKARWQSSFADMLKEIEQLTYQKYDVLIGSAHLMGGCGMGEDPTTSVVNSDCRYHHLDQLSVIDGSVFPTSIGTNPQLSIYALAAKQATKLAQQLRS</sequence>
<evidence type="ECO:0000256" key="2">
    <source>
        <dbReference type="ARBA" id="ARBA00022630"/>
    </source>
</evidence>
<evidence type="ECO:0000256" key="3">
    <source>
        <dbReference type="ARBA" id="ARBA00022827"/>
    </source>
</evidence>
<dbReference type="EC" id="1.1.-.-" evidence="7"/>
<dbReference type="Pfam" id="PF00732">
    <property type="entry name" value="GMC_oxred_N"/>
    <property type="match status" value="1"/>
</dbReference>
<organism evidence="7 8">
    <name type="scientific">BD1-7 clade bacterium</name>
    <dbReference type="NCBI Taxonomy" id="2029982"/>
    <lineage>
        <taxon>Bacteria</taxon>
        <taxon>Pseudomonadati</taxon>
        <taxon>Pseudomonadota</taxon>
        <taxon>Gammaproteobacteria</taxon>
        <taxon>Cellvibrionales</taxon>
        <taxon>Spongiibacteraceae</taxon>
        <taxon>BD1-7 clade</taxon>
    </lineage>
</organism>
<dbReference type="SUPFAM" id="SSF51905">
    <property type="entry name" value="FAD/NAD(P)-binding domain"/>
    <property type="match status" value="1"/>
</dbReference>
<evidence type="ECO:0000313" key="7">
    <source>
        <dbReference type="EMBL" id="CAA0121123.1"/>
    </source>
</evidence>
<dbReference type="OrthoDB" id="9787779at2"/>
<dbReference type="InterPro" id="IPR000172">
    <property type="entry name" value="GMC_OxRdtase_N"/>
</dbReference>
<dbReference type="InterPro" id="IPR007867">
    <property type="entry name" value="GMC_OxRtase_C"/>
</dbReference>
<keyword evidence="3" id="KW-0274">FAD</keyword>
<dbReference type="GO" id="GO:0016614">
    <property type="term" value="F:oxidoreductase activity, acting on CH-OH group of donors"/>
    <property type="evidence" value="ECO:0007669"/>
    <property type="project" value="InterPro"/>
</dbReference>
<dbReference type="EMBL" id="CACSII010000021">
    <property type="protein sequence ID" value="CAA0121123.1"/>
    <property type="molecule type" value="Genomic_DNA"/>
</dbReference>
<evidence type="ECO:0000256" key="4">
    <source>
        <dbReference type="ARBA" id="ARBA00023002"/>
    </source>
</evidence>
<evidence type="ECO:0000256" key="1">
    <source>
        <dbReference type="ARBA" id="ARBA00010790"/>
    </source>
</evidence>
<proteinExistence type="inferred from homology"/>
<name>A0A5S9QTE8_9GAMM</name>
<dbReference type="Proteomes" id="UP000434580">
    <property type="component" value="Unassembled WGS sequence"/>
</dbReference>
<keyword evidence="2" id="KW-0285">Flavoprotein</keyword>
<comment type="similarity">
    <text evidence="1">Belongs to the GMC oxidoreductase family.</text>
</comment>
<dbReference type="GO" id="GO:0050660">
    <property type="term" value="F:flavin adenine dinucleotide binding"/>
    <property type="evidence" value="ECO:0007669"/>
    <property type="project" value="InterPro"/>
</dbReference>
<protein>
    <submittedName>
        <fullName evidence="7">Putative GMC-type oxidoreductase</fullName>
        <ecNumber evidence="7">1.1.-.-</ecNumber>
    </submittedName>
</protein>
<dbReference type="PANTHER" id="PTHR46056:SF12">
    <property type="entry name" value="LONG-CHAIN-ALCOHOL OXIDASE"/>
    <property type="match status" value="1"/>
</dbReference>
<feature type="domain" description="Glucose-methanol-choline oxidoreductase C-terminal" evidence="6">
    <location>
        <begin position="378"/>
        <end position="514"/>
    </location>
</feature>
<keyword evidence="4 7" id="KW-0560">Oxidoreductase</keyword>
<dbReference type="AlphaFoldDB" id="A0A5S9QTE8"/>
<dbReference type="PANTHER" id="PTHR46056">
    <property type="entry name" value="LONG-CHAIN-ALCOHOL OXIDASE"/>
    <property type="match status" value="1"/>
</dbReference>
<evidence type="ECO:0000313" key="8">
    <source>
        <dbReference type="Proteomes" id="UP000434580"/>
    </source>
</evidence>
<evidence type="ECO:0000259" key="6">
    <source>
        <dbReference type="Pfam" id="PF05199"/>
    </source>
</evidence>
<gene>
    <name evidence="7" type="ORF">DPBNPPHM_02692</name>
</gene>